<keyword evidence="13" id="KW-1185">Reference proteome</keyword>
<evidence type="ECO:0000256" key="10">
    <source>
        <dbReference type="SAM" id="MobiDB-lite"/>
    </source>
</evidence>
<dbReference type="Gene3D" id="3.30.160.60">
    <property type="entry name" value="Classic Zinc Finger"/>
    <property type="match status" value="4"/>
</dbReference>
<feature type="domain" description="C2H2-type" evidence="11">
    <location>
        <begin position="241"/>
        <end position="264"/>
    </location>
</feature>
<evidence type="ECO:0000259" key="11">
    <source>
        <dbReference type="PROSITE" id="PS50157"/>
    </source>
</evidence>
<feature type="domain" description="C2H2-type" evidence="11">
    <location>
        <begin position="210"/>
        <end position="237"/>
    </location>
</feature>
<evidence type="ECO:0000256" key="1">
    <source>
        <dbReference type="ARBA" id="ARBA00004123"/>
    </source>
</evidence>
<dbReference type="PROSITE" id="PS50157">
    <property type="entry name" value="ZINC_FINGER_C2H2_2"/>
    <property type="match status" value="5"/>
</dbReference>
<dbReference type="PANTHER" id="PTHR24388:SF38">
    <property type="entry name" value="PROTEIN SNAIL"/>
    <property type="match status" value="1"/>
</dbReference>
<dbReference type="GO" id="GO:0005634">
    <property type="term" value="C:nucleus"/>
    <property type="evidence" value="ECO:0007669"/>
    <property type="project" value="UniProtKB-SubCell"/>
</dbReference>
<keyword evidence="2" id="KW-0479">Metal-binding</keyword>
<feature type="domain" description="C2H2-type" evidence="11">
    <location>
        <begin position="267"/>
        <end position="294"/>
    </location>
</feature>
<keyword evidence="6" id="KW-0238">DNA-binding</keyword>
<dbReference type="FunFam" id="3.30.160.60:FF:000202">
    <property type="entry name" value="Zinc finger protein 574"/>
    <property type="match status" value="1"/>
</dbReference>
<feature type="compositionally biased region" description="Low complexity" evidence="10">
    <location>
        <begin position="164"/>
        <end position="186"/>
    </location>
</feature>
<comment type="similarity">
    <text evidence="8">Belongs to the snail C2H2-type zinc-finger protein family.</text>
</comment>
<dbReference type="FunFam" id="3.30.160.60:FF:000260">
    <property type="entry name" value="Spalt-like transcription factor 1"/>
    <property type="match status" value="1"/>
</dbReference>
<comment type="subcellular location">
    <subcellularLocation>
        <location evidence="1">Nucleus</location>
    </subcellularLocation>
</comment>
<keyword evidence="3" id="KW-0677">Repeat</keyword>
<dbReference type="Pfam" id="PF00096">
    <property type="entry name" value="zf-C2H2"/>
    <property type="match status" value="5"/>
</dbReference>
<dbReference type="GO" id="GO:0008270">
    <property type="term" value="F:zinc ion binding"/>
    <property type="evidence" value="ECO:0007669"/>
    <property type="project" value="UniProtKB-KW"/>
</dbReference>
<dbReference type="Proteomes" id="UP000076858">
    <property type="component" value="Unassembled WGS sequence"/>
</dbReference>
<evidence type="ECO:0000256" key="6">
    <source>
        <dbReference type="ARBA" id="ARBA00023125"/>
    </source>
</evidence>
<dbReference type="InterPro" id="IPR013087">
    <property type="entry name" value="Znf_C2H2_type"/>
</dbReference>
<evidence type="ECO:0000256" key="2">
    <source>
        <dbReference type="ARBA" id="ARBA00022723"/>
    </source>
</evidence>
<dbReference type="OrthoDB" id="5428132at2759"/>
<dbReference type="FunFam" id="3.30.160.60:FF:000043">
    <property type="entry name" value="Scratch family zinc finger 2"/>
    <property type="match status" value="1"/>
</dbReference>
<dbReference type="GO" id="GO:2000177">
    <property type="term" value="P:regulation of neural precursor cell proliferation"/>
    <property type="evidence" value="ECO:0007669"/>
    <property type="project" value="UniProtKB-ARBA"/>
</dbReference>
<evidence type="ECO:0000256" key="7">
    <source>
        <dbReference type="ARBA" id="ARBA00023242"/>
    </source>
</evidence>
<organism evidence="12 13">
    <name type="scientific">Daphnia magna</name>
    <dbReference type="NCBI Taxonomy" id="35525"/>
    <lineage>
        <taxon>Eukaryota</taxon>
        <taxon>Metazoa</taxon>
        <taxon>Ecdysozoa</taxon>
        <taxon>Arthropoda</taxon>
        <taxon>Crustacea</taxon>
        <taxon>Branchiopoda</taxon>
        <taxon>Diplostraca</taxon>
        <taxon>Cladocera</taxon>
        <taxon>Anomopoda</taxon>
        <taxon>Daphniidae</taxon>
        <taxon>Daphnia</taxon>
    </lineage>
</organism>
<dbReference type="EMBL" id="LRGB01000512">
    <property type="protein sequence ID" value="KZS18761.1"/>
    <property type="molecule type" value="Genomic_DNA"/>
</dbReference>
<accession>A0A162PDM8</accession>
<keyword evidence="4 9" id="KW-0863">Zinc-finger</keyword>
<reference evidence="12 13" key="1">
    <citation type="submission" date="2016-03" db="EMBL/GenBank/DDBJ databases">
        <title>EvidentialGene: Evidence-directed Construction of Genes on Genomes.</title>
        <authorList>
            <person name="Gilbert D.G."/>
            <person name="Choi J.-H."/>
            <person name="Mockaitis K."/>
            <person name="Colbourne J."/>
            <person name="Pfrender M."/>
        </authorList>
    </citation>
    <scope>NUCLEOTIDE SEQUENCE [LARGE SCALE GENOMIC DNA]</scope>
    <source>
        <strain evidence="12 13">Xinb3</strain>
        <tissue evidence="12">Complete organism</tissue>
    </source>
</reference>
<sequence length="352" mass="38969">MINACNLGLDFISQCRISEFYADVLYSTIPIVLELLTYKTDSVCPLNFSDVLVYATDTIDNLGSQTIVAVHERKFRFIYVDVMANGSGWLSAGRTAEETEAAHDLLQLAYSLPPLSGADGFTSHNDLIIRPTRHTQRATVLMVAEAAAFASRHQDDPLLTPPVSESYCSNSSSSSSSDSVDSGRSSPQTPLGERPSRRNSIDNDGRHRRYVCNECGKAYATSSNLSRHKQTHRNLESGGSKPCPTCGKTYVSMPALSMHLLTHALTHVCPVCSKAFSRPWLLQGHMRSHTGEKPYECHLCYKAFADRSNLRAHMQTHSSVKSFRCAQCHKTFALKSYLHKHQETSANCCVKT</sequence>
<evidence type="ECO:0000313" key="13">
    <source>
        <dbReference type="Proteomes" id="UP000076858"/>
    </source>
</evidence>
<gene>
    <name evidence="12" type="ORF">APZ42_015357</name>
</gene>
<dbReference type="FunFam" id="3.30.160.60:FF:000207">
    <property type="entry name" value="zinc finger protein SNAI2"/>
    <property type="match status" value="1"/>
</dbReference>
<dbReference type="SUPFAM" id="SSF57667">
    <property type="entry name" value="beta-beta-alpha zinc fingers"/>
    <property type="match status" value="3"/>
</dbReference>
<evidence type="ECO:0000256" key="3">
    <source>
        <dbReference type="ARBA" id="ARBA00022737"/>
    </source>
</evidence>
<evidence type="ECO:0000313" key="12">
    <source>
        <dbReference type="EMBL" id="KZS18761.1"/>
    </source>
</evidence>
<dbReference type="InterPro" id="IPR050527">
    <property type="entry name" value="Snail/Krueppel_Znf"/>
</dbReference>
<evidence type="ECO:0000256" key="4">
    <source>
        <dbReference type="ARBA" id="ARBA00022771"/>
    </source>
</evidence>
<protein>
    <submittedName>
        <fullName evidence="12">Putative Transcriptional repressor scratch 2</fullName>
    </submittedName>
</protein>
<dbReference type="SMART" id="SM00355">
    <property type="entry name" value="ZnF_C2H2"/>
    <property type="match status" value="5"/>
</dbReference>
<name>A0A162PDM8_9CRUS</name>
<dbReference type="GO" id="GO:0000978">
    <property type="term" value="F:RNA polymerase II cis-regulatory region sequence-specific DNA binding"/>
    <property type="evidence" value="ECO:0007669"/>
    <property type="project" value="TreeGrafter"/>
</dbReference>
<evidence type="ECO:0000256" key="5">
    <source>
        <dbReference type="ARBA" id="ARBA00022833"/>
    </source>
</evidence>
<dbReference type="PROSITE" id="PS00028">
    <property type="entry name" value="ZINC_FINGER_C2H2_1"/>
    <property type="match status" value="4"/>
</dbReference>
<evidence type="ECO:0000256" key="9">
    <source>
        <dbReference type="PROSITE-ProRule" id="PRU00042"/>
    </source>
</evidence>
<dbReference type="PANTHER" id="PTHR24388">
    <property type="entry name" value="ZINC FINGER PROTEIN"/>
    <property type="match status" value="1"/>
</dbReference>
<dbReference type="InterPro" id="IPR036236">
    <property type="entry name" value="Znf_C2H2_sf"/>
</dbReference>
<evidence type="ECO:0000256" key="8">
    <source>
        <dbReference type="ARBA" id="ARBA00037948"/>
    </source>
</evidence>
<proteinExistence type="inferred from homology"/>
<feature type="region of interest" description="Disordered" evidence="10">
    <location>
        <begin position="154"/>
        <end position="204"/>
    </location>
</feature>
<dbReference type="GO" id="GO:0055059">
    <property type="term" value="P:asymmetric neuroblast division"/>
    <property type="evidence" value="ECO:0007669"/>
    <property type="project" value="UniProtKB-ARBA"/>
</dbReference>
<dbReference type="AlphaFoldDB" id="A0A162PDM8"/>
<dbReference type="GO" id="GO:0000981">
    <property type="term" value="F:DNA-binding transcription factor activity, RNA polymerase II-specific"/>
    <property type="evidence" value="ECO:0007669"/>
    <property type="project" value="TreeGrafter"/>
</dbReference>
<feature type="compositionally biased region" description="Basic and acidic residues" evidence="10">
    <location>
        <begin position="194"/>
        <end position="204"/>
    </location>
</feature>
<dbReference type="GO" id="GO:0060562">
    <property type="term" value="P:epithelial tube morphogenesis"/>
    <property type="evidence" value="ECO:0007669"/>
    <property type="project" value="UniProtKB-ARBA"/>
</dbReference>
<keyword evidence="7" id="KW-0539">Nucleus</keyword>
<keyword evidence="5" id="KW-0862">Zinc</keyword>
<feature type="domain" description="C2H2-type" evidence="11">
    <location>
        <begin position="295"/>
        <end position="322"/>
    </location>
</feature>
<dbReference type="STRING" id="35525.A0A162PDM8"/>
<comment type="caution">
    <text evidence="12">The sequence shown here is derived from an EMBL/GenBank/DDBJ whole genome shotgun (WGS) entry which is preliminary data.</text>
</comment>
<feature type="domain" description="C2H2-type" evidence="11">
    <location>
        <begin position="323"/>
        <end position="344"/>
    </location>
</feature>